<dbReference type="RefSeq" id="WP_073717522.1">
    <property type="nucleotide sequence ID" value="NZ_MQVR01000101.1"/>
</dbReference>
<evidence type="ECO:0000259" key="4">
    <source>
        <dbReference type="Pfam" id="PF23359"/>
    </source>
</evidence>
<dbReference type="InterPro" id="IPR042261">
    <property type="entry name" value="Lsr2-like_dimerization"/>
</dbReference>
<dbReference type="Pfam" id="PF11774">
    <property type="entry name" value="Lsr2"/>
    <property type="match status" value="1"/>
</dbReference>
<dbReference type="STRING" id="208480.SAMN02910418_01165"/>
<name>A0A1Q5PZP5_9ACTO</name>
<dbReference type="EMBL" id="MQVR01000101">
    <property type="protein sequence ID" value="OKL53007.1"/>
    <property type="molecule type" value="Genomic_DNA"/>
</dbReference>
<feature type="region of interest" description="Disordered" evidence="2">
    <location>
        <begin position="54"/>
        <end position="74"/>
    </location>
</feature>
<protein>
    <recommendedName>
        <fullName evidence="7">Lsr2 protein</fullName>
    </recommendedName>
</protein>
<dbReference type="InterPro" id="IPR036625">
    <property type="entry name" value="E3-bd_dom_sf"/>
</dbReference>
<dbReference type="OrthoDB" id="4113332at2"/>
<keyword evidence="6" id="KW-1185">Reference proteome</keyword>
<proteinExistence type="predicted"/>
<dbReference type="Gene3D" id="4.10.320.10">
    <property type="entry name" value="E3-binding domain"/>
    <property type="match status" value="1"/>
</dbReference>
<feature type="domain" description="Lsr2 dimerization" evidence="3">
    <location>
        <begin position="1"/>
        <end position="56"/>
    </location>
</feature>
<gene>
    <name evidence="5" type="ORF">BSZ39_11785</name>
</gene>
<evidence type="ECO:0000256" key="2">
    <source>
        <dbReference type="SAM" id="MobiDB-lite"/>
    </source>
</evidence>
<sequence length="108" mass="12057">MAQKVHIVLVDDIDGSEAVESVSFGLDGVVYEIDLNEYNAKKLRDSLEPWVAKARRRPGQRASRRSSADRGPSDAAKIRAWALKQGFEVSDRGRIPADIREKYLQATS</sequence>
<evidence type="ECO:0000259" key="3">
    <source>
        <dbReference type="Pfam" id="PF11774"/>
    </source>
</evidence>
<dbReference type="GO" id="GO:0016746">
    <property type="term" value="F:acyltransferase activity"/>
    <property type="evidence" value="ECO:0007669"/>
    <property type="project" value="InterPro"/>
</dbReference>
<accession>A0A1Q5PZP5</accession>
<evidence type="ECO:0008006" key="7">
    <source>
        <dbReference type="Google" id="ProtNLM"/>
    </source>
</evidence>
<organism evidence="5 6">
    <name type="scientific">Bowdeniella nasicola</name>
    <dbReference type="NCBI Taxonomy" id="208480"/>
    <lineage>
        <taxon>Bacteria</taxon>
        <taxon>Bacillati</taxon>
        <taxon>Actinomycetota</taxon>
        <taxon>Actinomycetes</taxon>
        <taxon>Actinomycetales</taxon>
        <taxon>Actinomycetaceae</taxon>
        <taxon>Bowdeniella</taxon>
    </lineage>
</organism>
<comment type="caution">
    <text evidence="5">The sequence shown here is derived from an EMBL/GenBank/DDBJ whole genome shotgun (WGS) entry which is preliminary data.</text>
</comment>
<evidence type="ECO:0000313" key="5">
    <source>
        <dbReference type="EMBL" id="OKL53007.1"/>
    </source>
</evidence>
<dbReference type="Pfam" id="PF23359">
    <property type="entry name" value="Lsr2_DNA-bd"/>
    <property type="match status" value="1"/>
</dbReference>
<dbReference type="InterPro" id="IPR024412">
    <property type="entry name" value="Lsr2_dim_dom"/>
</dbReference>
<evidence type="ECO:0000313" key="6">
    <source>
        <dbReference type="Proteomes" id="UP000185628"/>
    </source>
</evidence>
<evidence type="ECO:0000256" key="1">
    <source>
        <dbReference type="ARBA" id="ARBA00023125"/>
    </source>
</evidence>
<reference evidence="6" key="1">
    <citation type="submission" date="2016-12" db="EMBL/GenBank/DDBJ databases">
        <authorList>
            <person name="Meng X."/>
        </authorList>
    </citation>
    <scope>NUCLEOTIDE SEQUENCE [LARGE SCALE GENOMIC DNA]</scope>
    <source>
        <strain evidence="6">DSM 19116</strain>
    </source>
</reference>
<feature type="domain" description="Lsr2 DNA-binding" evidence="4">
    <location>
        <begin position="72"/>
        <end position="106"/>
    </location>
</feature>
<dbReference type="Proteomes" id="UP000185628">
    <property type="component" value="Unassembled WGS sequence"/>
</dbReference>
<keyword evidence="1" id="KW-0238">DNA-binding</keyword>
<dbReference type="InterPro" id="IPR055370">
    <property type="entry name" value="Lsr2_DNA-bd"/>
</dbReference>
<dbReference type="GO" id="GO:0003677">
    <property type="term" value="F:DNA binding"/>
    <property type="evidence" value="ECO:0007669"/>
    <property type="project" value="UniProtKB-KW"/>
</dbReference>
<dbReference type="AlphaFoldDB" id="A0A1Q5PZP5"/>
<feature type="compositionally biased region" description="Basic residues" evidence="2">
    <location>
        <begin position="54"/>
        <end position="64"/>
    </location>
</feature>
<dbReference type="Gene3D" id="3.30.60.230">
    <property type="entry name" value="Lsr2, dimerization domain"/>
    <property type="match status" value="1"/>
</dbReference>